<evidence type="ECO:0000313" key="5">
    <source>
        <dbReference type="EMBL" id="WRO22709.1"/>
    </source>
</evidence>
<organism evidence="5 6">
    <name type="scientific">Metallumcola ferriviriculae</name>
    <dbReference type="NCBI Taxonomy" id="3039180"/>
    <lineage>
        <taxon>Bacteria</taxon>
        <taxon>Bacillati</taxon>
        <taxon>Bacillota</taxon>
        <taxon>Clostridia</taxon>
        <taxon>Neomoorellales</taxon>
        <taxon>Desulfitibacteraceae</taxon>
        <taxon>Metallumcola</taxon>
    </lineage>
</organism>
<keyword evidence="2" id="KW-0436">Ligase</keyword>
<dbReference type="Gene3D" id="3.40.50.12780">
    <property type="entry name" value="N-terminal domain of ligase-like"/>
    <property type="match status" value="1"/>
</dbReference>
<dbReference type="Pfam" id="PF00501">
    <property type="entry name" value="AMP-binding"/>
    <property type="match status" value="1"/>
</dbReference>
<dbReference type="InterPro" id="IPR000873">
    <property type="entry name" value="AMP-dep_synth/lig_dom"/>
</dbReference>
<accession>A0AAU0UR52</accession>
<dbReference type="InterPro" id="IPR042099">
    <property type="entry name" value="ANL_N_sf"/>
</dbReference>
<feature type="domain" description="AMP-dependent synthetase/ligase" evidence="3">
    <location>
        <begin position="32"/>
        <end position="415"/>
    </location>
</feature>
<dbReference type="PANTHER" id="PTHR24096:SF149">
    <property type="entry name" value="AMP-BINDING DOMAIN-CONTAINING PROTEIN-RELATED"/>
    <property type="match status" value="1"/>
</dbReference>
<comment type="similarity">
    <text evidence="1">Belongs to the ATP-dependent AMP-binding enzyme family.</text>
</comment>
<keyword evidence="6" id="KW-1185">Reference proteome</keyword>
<name>A0AAU0UR52_9FIRM</name>
<dbReference type="EMBL" id="CP121694">
    <property type="protein sequence ID" value="WRO22709.1"/>
    <property type="molecule type" value="Genomic_DNA"/>
</dbReference>
<dbReference type="Gene3D" id="3.30.300.30">
    <property type="match status" value="1"/>
</dbReference>
<proteinExistence type="inferred from homology"/>
<dbReference type="InterPro" id="IPR045851">
    <property type="entry name" value="AMP-bd_C_sf"/>
</dbReference>
<gene>
    <name evidence="5" type="ORF">MFMK1_002547</name>
</gene>
<dbReference type="KEGG" id="dbc:MFMK1_002547"/>
<feature type="domain" description="AMP-binding enzyme C-terminal" evidence="4">
    <location>
        <begin position="466"/>
        <end position="542"/>
    </location>
</feature>
<evidence type="ECO:0000259" key="4">
    <source>
        <dbReference type="Pfam" id="PF13193"/>
    </source>
</evidence>
<evidence type="ECO:0000256" key="1">
    <source>
        <dbReference type="ARBA" id="ARBA00006432"/>
    </source>
</evidence>
<protein>
    <submittedName>
        <fullName evidence="5">AMP-binding protein</fullName>
    </submittedName>
</protein>
<dbReference type="InterPro" id="IPR025110">
    <property type="entry name" value="AMP-bd_C"/>
</dbReference>
<evidence type="ECO:0000259" key="3">
    <source>
        <dbReference type="Pfam" id="PF00501"/>
    </source>
</evidence>
<dbReference type="PANTHER" id="PTHR24096">
    <property type="entry name" value="LONG-CHAIN-FATTY-ACID--COA LIGASE"/>
    <property type="match status" value="1"/>
</dbReference>
<dbReference type="AlphaFoldDB" id="A0AAU0UR52"/>
<dbReference type="GO" id="GO:0016405">
    <property type="term" value="F:CoA-ligase activity"/>
    <property type="evidence" value="ECO:0007669"/>
    <property type="project" value="TreeGrafter"/>
</dbReference>
<evidence type="ECO:0000313" key="6">
    <source>
        <dbReference type="Proteomes" id="UP001329915"/>
    </source>
</evidence>
<dbReference type="Proteomes" id="UP001329915">
    <property type="component" value="Chromosome"/>
</dbReference>
<evidence type="ECO:0000256" key="2">
    <source>
        <dbReference type="ARBA" id="ARBA00022598"/>
    </source>
</evidence>
<dbReference type="InterPro" id="IPR020845">
    <property type="entry name" value="AMP-binding_CS"/>
</dbReference>
<reference evidence="5 6" key="1">
    <citation type="submission" date="2023-04" db="EMBL/GenBank/DDBJ databases">
        <authorList>
            <person name="Hsu D."/>
        </authorList>
    </citation>
    <scope>NUCLEOTIDE SEQUENCE [LARGE SCALE GENOMIC DNA]</scope>
    <source>
        <strain evidence="5 6">MK1</strain>
    </source>
</reference>
<sequence length="552" mass="61995">MDKLWLQNWPEGVSTKLTYRLGEKPLHQYLTQNALDKPETIAYIYYGTEISWKELEHYVNRFANFLKSKGIVKGDRVGLFMQNCPQYIIAHYAVQKLGAIVGPISPMFKEWELEYEINDMGAKAVVAAQDLYPIVANVRDKMPTLELVVTTNYADFIPEEPTLPVPEEIILEKKLFDDTTDLLQAVKEHSAQLQSDEINLWDDVALFVYTSGTTGRPKGAMLTYGNALFKTAAAFHGNQSEKLKMGLTVMPIFHIAGMVMGVNIPVYSGMTTVMLTRYDAQAVVTAIEKYQCDFWYSIAPMNGELLGYPGIEKRDLSSLKLNLCTSFGFPVNQELSDAWKQLTNSCYLYEASYGLSETHTCDTIMPPEKIKFGSCGIPTFDTEVKILDPETGDPLPPGEQGEIVIKNPGVFKGYFNRPQATDETLKDGWVYTGDIGMIDQDGYLYFIGRVKEMIKCSGYSVFPEDVEAMLIKHPAVLQAGVIGVPDSRRGESVKAFIVLKQDFKGKVSAEDIITWSKEKMAAYKYPRFVEFRDSLPATGTGKVLRRLLKEAQ</sequence>
<dbReference type="SUPFAM" id="SSF56801">
    <property type="entry name" value="Acetyl-CoA synthetase-like"/>
    <property type="match status" value="1"/>
</dbReference>
<dbReference type="Pfam" id="PF13193">
    <property type="entry name" value="AMP-binding_C"/>
    <property type="match status" value="1"/>
</dbReference>
<dbReference type="PROSITE" id="PS00455">
    <property type="entry name" value="AMP_BINDING"/>
    <property type="match status" value="1"/>
</dbReference>
<dbReference type="RefSeq" id="WP_366922112.1">
    <property type="nucleotide sequence ID" value="NZ_CP121694.1"/>
</dbReference>